<dbReference type="OrthoDB" id="273613at2759"/>
<protein>
    <submittedName>
        <fullName evidence="2">Uncharacterized protein</fullName>
    </submittedName>
</protein>
<feature type="compositionally biased region" description="Polar residues" evidence="1">
    <location>
        <begin position="255"/>
        <end position="269"/>
    </location>
</feature>
<feature type="region of interest" description="Disordered" evidence="1">
    <location>
        <begin position="130"/>
        <end position="269"/>
    </location>
</feature>
<evidence type="ECO:0000313" key="3">
    <source>
        <dbReference type="Proteomes" id="UP000192257"/>
    </source>
</evidence>
<dbReference type="VEuPathDB" id="TriTrypDB:TM35_000062550"/>
<feature type="region of interest" description="Disordered" evidence="1">
    <location>
        <begin position="290"/>
        <end position="315"/>
    </location>
</feature>
<feature type="compositionally biased region" description="Basic and acidic residues" evidence="1">
    <location>
        <begin position="151"/>
        <end position="177"/>
    </location>
</feature>
<dbReference type="Proteomes" id="UP000192257">
    <property type="component" value="Unassembled WGS sequence"/>
</dbReference>
<keyword evidence="3" id="KW-1185">Reference proteome</keyword>
<evidence type="ECO:0000313" key="2">
    <source>
        <dbReference type="EMBL" id="ORC91250.1"/>
    </source>
</evidence>
<dbReference type="RefSeq" id="XP_028885316.1">
    <property type="nucleotide sequence ID" value="XM_029023292.1"/>
</dbReference>
<evidence type="ECO:0000256" key="1">
    <source>
        <dbReference type="SAM" id="MobiDB-lite"/>
    </source>
</evidence>
<comment type="caution">
    <text evidence="2">The sequence shown here is derived from an EMBL/GenBank/DDBJ whole genome shotgun (WGS) entry which is preliminary data.</text>
</comment>
<reference evidence="2 3" key="1">
    <citation type="submission" date="2017-03" db="EMBL/GenBank/DDBJ databases">
        <title>An alternative strategy for trypanosome survival in the mammalian bloodstream revealed through genome and transcriptome analysis of the ubiquitous bovine parasite Trypanosoma (Megatrypanum) theileri.</title>
        <authorList>
            <person name="Kelly S."/>
            <person name="Ivens A."/>
            <person name="Mott A."/>
            <person name="O'Neill E."/>
            <person name="Emms D."/>
            <person name="Macleod O."/>
            <person name="Voorheis P."/>
            <person name="Matthews J."/>
            <person name="Matthews K."/>
            <person name="Carrington M."/>
        </authorList>
    </citation>
    <scope>NUCLEOTIDE SEQUENCE [LARGE SCALE GENOMIC DNA]</scope>
    <source>
        <strain evidence="2">Edinburgh</strain>
    </source>
</reference>
<organism evidence="2 3">
    <name type="scientific">Trypanosoma theileri</name>
    <dbReference type="NCBI Taxonomy" id="67003"/>
    <lineage>
        <taxon>Eukaryota</taxon>
        <taxon>Discoba</taxon>
        <taxon>Euglenozoa</taxon>
        <taxon>Kinetoplastea</taxon>
        <taxon>Metakinetoplastina</taxon>
        <taxon>Trypanosomatida</taxon>
        <taxon>Trypanosomatidae</taxon>
        <taxon>Trypanosoma</taxon>
    </lineage>
</organism>
<dbReference type="AlphaFoldDB" id="A0A1X0P480"/>
<gene>
    <name evidence="2" type="ORF">TM35_000062550</name>
</gene>
<sequence>MIEKSRFQGRLVVVKDEMMKLRNDHHTIRSEINELFRMLQEGFNVLHEQSDKIQYSITEETKVLASQIAADVVNNMVQQTVFDRLREHGIVLQQFPGPSSSLTDEEWAQNQLYDIIVNSSREQIAAAILKNHDKHENEDVESKEKKKKNQKMGEEGKEEINKEMEMDKHDEARRDPGRPLLYRGQSEKSLDGQRGVASFSRQVNSLGERGRGGVGKKTAESIPSTNTRHITGGGAMNEKTSATLSKHTPREGKGYSNNKNNNPISGTALSDYTHTSQFLEGDALTDNYVYSDEGGNFGTWKRPGNEDLGDDNESM</sequence>
<feature type="compositionally biased region" description="Basic and acidic residues" evidence="1">
    <location>
        <begin position="130"/>
        <end position="144"/>
    </location>
</feature>
<proteinExistence type="predicted"/>
<dbReference type="GeneID" id="39983072"/>
<accession>A0A1X0P480</accession>
<dbReference type="EMBL" id="NBCO01000006">
    <property type="protein sequence ID" value="ORC91250.1"/>
    <property type="molecule type" value="Genomic_DNA"/>
</dbReference>
<name>A0A1X0P480_9TRYP</name>
<feature type="non-terminal residue" evidence="2">
    <location>
        <position position="315"/>
    </location>
</feature>